<dbReference type="EMBL" id="JBBNAG010000012">
    <property type="protein sequence ID" value="KAK9088928.1"/>
    <property type="molecule type" value="Genomic_DNA"/>
</dbReference>
<name>A0AAP0EGH3_9MAGN</name>
<protein>
    <recommendedName>
        <fullName evidence="3">Nuclease associated modular domain-containing protein</fullName>
    </recommendedName>
</protein>
<feature type="domain" description="Nuclease associated modular" evidence="3">
    <location>
        <begin position="94"/>
        <end position="122"/>
    </location>
</feature>
<evidence type="ECO:0000259" key="3">
    <source>
        <dbReference type="Pfam" id="PF07460"/>
    </source>
</evidence>
<evidence type="ECO:0000313" key="4">
    <source>
        <dbReference type="EMBL" id="KAK9088928.1"/>
    </source>
</evidence>
<dbReference type="AlphaFoldDB" id="A0AAP0EGH3"/>
<dbReference type="GO" id="GO:0003677">
    <property type="term" value="F:DNA binding"/>
    <property type="evidence" value="ECO:0007669"/>
    <property type="project" value="InterPro"/>
</dbReference>
<feature type="compositionally biased region" description="Polar residues" evidence="2">
    <location>
        <begin position="359"/>
        <end position="373"/>
    </location>
</feature>
<feature type="compositionally biased region" description="Low complexity" evidence="2">
    <location>
        <begin position="348"/>
        <end position="358"/>
    </location>
</feature>
<evidence type="ECO:0000313" key="5">
    <source>
        <dbReference type="Proteomes" id="UP001419268"/>
    </source>
</evidence>
<proteinExistence type="predicted"/>
<dbReference type="Proteomes" id="UP001419268">
    <property type="component" value="Unassembled WGS sequence"/>
</dbReference>
<organism evidence="4 5">
    <name type="scientific">Stephania cephalantha</name>
    <dbReference type="NCBI Taxonomy" id="152367"/>
    <lineage>
        <taxon>Eukaryota</taxon>
        <taxon>Viridiplantae</taxon>
        <taxon>Streptophyta</taxon>
        <taxon>Embryophyta</taxon>
        <taxon>Tracheophyta</taxon>
        <taxon>Spermatophyta</taxon>
        <taxon>Magnoliopsida</taxon>
        <taxon>Ranunculales</taxon>
        <taxon>Menispermaceae</taxon>
        <taxon>Menispermoideae</taxon>
        <taxon>Cissampelideae</taxon>
        <taxon>Stephania</taxon>
    </lineage>
</organism>
<reference evidence="4 5" key="1">
    <citation type="submission" date="2024-01" db="EMBL/GenBank/DDBJ databases">
        <title>Genome assemblies of Stephania.</title>
        <authorList>
            <person name="Yang L."/>
        </authorList>
    </citation>
    <scope>NUCLEOTIDE SEQUENCE [LARGE SCALE GENOMIC DNA]</scope>
    <source>
        <strain evidence="4">JXDWG</strain>
        <tissue evidence="4">Leaf</tissue>
    </source>
</reference>
<accession>A0AAP0EGH3</accession>
<dbReference type="Pfam" id="PF07460">
    <property type="entry name" value="NUMOD3"/>
    <property type="match status" value="1"/>
</dbReference>
<feature type="coiled-coil region" evidence="1">
    <location>
        <begin position="204"/>
        <end position="258"/>
    </location>
</feature>
<evidence type="ECO:0000256" key="1">
    <source>
        <dbReference type="SAM" id="Coils"/>
    </source>
</evidence>
<keyword evidence="1" id="KW-0175">Coiled coil</keyword>
<feature type="region of interest" description="Disordered" evidence="2">
    <location>
        <begin position="338"/>
        <end position="373"/>
    </location>
</feature>
<keyword evidence="5" id="KW-1185">Reference proteome</keyword>
<dbReference type="InterPro" id="IPR003611">
    <property type="entry name" value="NUMOD3"/>
</dbReference>
<evidence type="ECO:0000256" key="2">
    <source>
        <dbReference type="SAM" id="MobiDB-lite"/>
    </source>
</evidence>
<dbReference type="PANTHER" id="PTHR34199">
    <property type="entry name" value="NUMOD3 MOTIF FAMILY PROTEIN, EXPRESSED"/>
    <property type="match status" value="1"/>
</dbReference>
<dbReference type="PANTHER" id="PTHR34199:SF1">
    <property type="entry name" value="HISTONE-LYSINE N-METHYLTRANSFERASE, H3 LYSINE-79 SPECIFIC-LIKE PROTEIN"/>
    <property type="match status" value="1"/>
</dbReference>
<comment type="caution">
    <text evidence="4">The sequence shown here is derived from an EMBL/GenBank/DDBJ whole genome shotgun (WGS) entry which is preliminary data.</text>
</comment>
<sequence>MNDNHLQPTQCNHPRSLQSSSHMFPIPKCFLTIYSSGALQTCIKARGSSKTARCIRPQETAKSLQDQVPDKEFRIDNSAEYSNRPNIHDKEIERRRKIGLANKGKVPWNKGITHSSETCKRIKQRTIEALRDPKIRKKMSERPHSHSEEIKAKIGMAQKTKWRIRLKRIRLREKFYALWAHTIAESARIGACGEQELHWDSYEKMKAEISLQQLQQAAEKVKVKGAAKLRAVKEKEEKRALRAKLREEKKEKTNYKKVVKRKSRINSKQVTEESSTHGLKLKARIRKIRWTKSMDGGIHCQEGKTNEHQSAIEKLDLEFIRREKLRREVSLADQIETAKKKRAKYAAKEAQTSSSSSSPTDGNKFVTSRKTAI</sequence>
<gene>
    <name evidence="4" type="ORF">Scep_028010</name>
</gene>